<feature type="chain" id="PRO_5041434030" description="WAP domain-containing protein" evidence="1">
    <location>
        <begin position="19"/>
        <end position="224"/>
    </location>
</feature>
<dbReference type="InterPro" id="IPR008197">
    <property type="entry name" value="WAP_dom"/>
</dbReference>
<keyword evidence="4" id="KW-1185">Reference proteome</keyword>
<dbReference type="GO" id="GO:0030414">
    <property type="term" value="F:peptidase inhibitor activity"/>
    <property type="evidence" value="ECO:0007669"/>
    <property type="project" value="InterPro"/>
</dbReference>
<organism evidence="3 4">
    <name type="scientific">Steinernema hermaphroditum</name>
    <dbReference type="NCBI Taxonomy" id="289476"/>
    <lineage>
        <taxon>Eukaryota</taxon>
        <taxon>Metazoa</taxon>
        <taxon>Ecdysozoa</taxon>
        <taxon>Nematoda</taxon>
        <taxon>Chromadorea</taxon>
        <taxon>Rhabditida</taxon>
        <taxon>Tylenchina</taxon>
        <taxon>Panagrolaimomorpha</taxon>
        <taxon>Strongyloidoidea</taxon>
        <taxon>Steinernematidae</taxon>
        <taxon>Steinernema</taxon>
    </lineage>
</organism>
<dbReference type="SMART" id="SM00217">
    <property type="entry name" value="WAP"/>
    <property type="match status" value="1"/>
</dbReference>
<dbReference type="Pfam" id="PF00095">
    <property type="entry name" value="WAP"/>
    <property type="match status" value="1"/>
</dbReference>
<dbReference type="Gene3D" id="4.10.75.10">
    <property type="entry name" value="Elafin-like"/>
    <property type="match status" value="1"/>
</dbReference>
<protein>
    <recommendedName>
        <fullName evidence="2">WAP domain-containing protein</fullName>
    </recommendedName>
</protein>
<keyword evidence="1" id="KW-0732">Signal</keyword>
<sequence length="224" mass="25451">MNVCGLFCLLAVMTGVGASASRDPGHPVPSRDIEYALQCPSCYTERKGTDGRFRCVRQENCCLPLELKINCLVNPCLFFKRTCREAAYCVAVPCGPDYCTNELYDANFDLIDFNYCNKTSTRGRKRVSANRAKRIILVRRAQTQPSIIRNLPVFDRTPLHLKPGGCSQRRELIKLCVNECTYDRDCPGREKCCSNGCARRCTKPIPHHPYNYMNFPITVAKQRH</sequence>
<evidence type="ECO:0000259" key="2">
    <source>
        <dbReference type="PROSITE" id="PS51390"/>
    </source>
</evidence>
<dbReference type="Proteomes" id="UP001175271">
    <property type="component" value="Unassembled WGS sequence"/>
</dbReference>
<name>A0AA39LUB7_9BILA</name>
<comment type="caution">
    <text evidence="3">The sequence shown here is derived from an EMBL/GenBank/DDBJ whole genome shotgun (WGS) entry which is preliminary data.</text>
</comment>
<proteinExistence type="predicted"/>
<gene>
    <name evidence="3" type="ORF">QR680_004650</name>
</gene>
<dbReference type="PROSITE" id="PS51390">
    <property type="entry name" value="WAP"/>
    <property type="match status" value="1"/>
</dbReference>
<dbReference type="SUPFAM" id="SSF57256">
    <property type="entry name" value="Elafin-like"/>
    <property type="match status" value="1"/>
</dbReference>
<accession>A0AA39LUB7</accession>
<feature type="signal peptide" evidence="1">
    <location>
        <begin position="1"/>
        <end position="18"/>
    </location>
</feature>
<dbReference type="InterPro" id="IPR036645">
    <property type="entry name" value="Elafin-like_sf"/>
</dbReference>
<dbReference type="PRINTS" id="PR00003">
    <property type="entry name" value="4DISULPHCORE"/>
</dbReference>
<dbReference type="EMBL" id="JAUCMV010000003">
    <property type="protein sequence ID" value="KAK0409609.1"/>
    <property type="molecule type" value="Genomic_DNA"/>
</dbReference>
<evidence type="ECO:0000313" key="3">
    <source>
        <dbReference type="EMBL" id="KAK0409609.1"/>
    </source>
</evidence>
<dbReference type="AlphaFoldDB" id="A0AA39LUB7"/>
<reference evidence="3" key="1">
    <citation type="submission" date="2023-06" db="EMBL/GenBank/DDBJ databases">
        <title>Genomic analysis of the entomopathogenic nematode Steinernema hermaphroditum.</title>
        <authorList>
            <person name="Schwarz E.M."/>
            <person name="Heppert J.K."/>
            <person name="Baniya A."/>
            <person name="Schwartz H.T."/>
            <person name="Tan C.-H."/>
            <person name="Antoshechkin I."/>
            <person name="Sternberg P.W."/>
            <person name="Goodrich-Blair H."/>
            <person name="Dillman A.R."/>
        </authorList>
    </citation>
    <scope>NUCLEOTIDE SEQUENCE</scope>
    <source>
        <strain evidence="3">PS9179</strain>
        <tissue evidence="3">Whole animal</tissue>
    </source>
</reference>
<feature type="domain" description="WAP" evidence="2">
    <location>
        <begin position="159"/>
        <end position="205"/>
    </location>
</feature>
<evidence type="ECO:0000256" key="1">
    <source>
        <dbReference type="SAM" id="SignalP"/>
    </source>
</evidence>
<dbReference type="GO" id="GO:0005576">
    <property type="term" value="C:extracellular region"/>
    <property type="evidence" value="ECO:0007669"/>
    <property type="project" value="InterPro"/>
</dbReference>
<evidence type="ECO:0000313" key="4">
    <source>
        <dbReference type="Proteomes" id="UP001175271"/>
    </source>
</evidence>